<organism evidence="2 3">
    <name type="scientific">Ruminococcus gauvreauii</name>
    <dbReference type="NCBI Taxonomy" id="438033"/>
    <lineage>
        <taxon>Bacteria</taxon>
        <taxon>Bacillati</taxon>
        <taxon>Bacillota</taxon>
        <taxon>Clostridia</taxon>
        <taxon>Eubacteriales</taxon>
        <taxon>Oscillospiraceae</taxon>
        <taxon>Ruminococcus</taxon>
    </lineage>
</organism>
<feature type="compositionally biased region" description="Acidic residues" evidence="1">
    <location>
        <begin position="707"/>
        <end position="716"/>
    </location>
</feature>
<name>A0ABY5VCA4_9FIRM</name>
<sequence>MGQILQKINLWVRRHREITAAAVGLLVVVLFSVSVCGTLSTQASAAMENPIQGISDQSSFVQLSGTTEVVAEAPKGMALTAENDMDASDQPTAEDQQANESKANTGNHASSANSLSSGSGQESGGSQASDGDGGNSSDKDKDDKNLGDEGIKKGEYFTTSIQNNEVVYESHYTYTIMHKHEELKVLQVQNKVNEGKFTNYTGEIVLAEGENQITVKATYRGTDGKTFSAVKSYTIYYEKNKENVEKARIETSLANSQETPENEFSFSAVATLGGKQTELTINVERADGTTESSVSMEDNHTVRELSEGSNKVTLSAGKGSAKTTKSYVIIYEPESEAGNVRIDSDLKDQNNTMVNRRKFSFYATGFIDSTQIPVQVLWNGQELEDPGGGSYDISLEMGNNEFLLQALNGNGEIIKEEGPYVIAYAPKEPSDDNGDGPVSDEGGPTIFSSLAETGEVSNSTLNFWVNATDHNGDYIPESNYDVTRNGVPAVWEFSNNNQISYSAQLDSGINTFTVQAWDEDGFRSVQTYQVIYNPPEETLGTVTVSIEATTIGMGYLAENYEIEIKKDTPFSYLLVENFDEMTGNRGFVPVYTGTLDSSFYLESVYNPQPFVYPAIPADLEEHLLTLNEPNPDEVVYDPTKYRENQLGEFDFCKGSGWMYWVSTLGYPNVGMDRYFPQDGDVVRIRYTTYYGSDIGGSGAMGNGTNEGEGDGDWGEW</sequence>
<dbReference type="EMBL" id="CP102290">
    <property type="protein sequence ID" value="UWP58141.1"/>
    <property type="molecule type" value="Genomic_DNA"/>
</dbReference>
<dbReference type="Proteomes" id="UP001060164">
    <property type="component" value="Chromosome"/>
</dbReference>
<feature type="compositionally biased region" description="Basic and acidic residues" evidence="1">
    <location>
        <begin position="137"/>
        <end position="151"/>
    </location>
</feature>
<reference evidence="2" key="1">
    <citation type="journal article" date="2022" name="Cell">
        <title>Design, construction, and in vivo augmentation of a complex gut microbiome.</title>
        <authorList>
            <person name="Cheng A.G."/>
            <person name="Ho P.Y."/>
            <person name="Aranda-Diaz A."/>
            <person name="Jain S."/>
            <person name="Yu F.B."/>
            <person name="Meng X."/>
            <person name="Wang M."/>
            <person name="Iakiviak M."/>
            <person name="Nagashima K."/>
            <person name="Zhao A."/>
            <person name="Murugkar P."/>
            <person name="Patil A."/>
            <person name="Atabakhsh K."/>
            <person name="Weakley A."/>
            <person name="Yan J."/>
            <person name="Brumbaugh A.R."/>
            <person name="Higginbottom S."/>
            <person name="Dimas A."/>
            <person name="Shiver A.L."/>
            <person name="Deutschbauer A."/>
            <person name="Neff N."/>
            <person name="Sonnenburg J.L."/>
            <person name="Huang K.C."/>
            <person name="Fischbach M.A."/>
        </authorList>
    </citation>
    <scope>NUCLEOTIDE SEQUENCE</scope>
    <source>
        <strain evidence="2">DSM 19829</strain>
    </source>
</reference>
<feature type="compositionally biased region" description="Polar residues" evidence="1">
    <location>
        <begin position="89"/>
        <end position="108"/>
    </location>
</feature>
<accession>A0ABY5VCA4</accession>
<dbReference type="Gene3D" id="2.60.40.10">
    <property type="entry name" value="Immunoglobulins"/>
    <property type="match status" value="1"/>
</dbReference>
<evidence type="ECO:0000313" key="3">
    <source>
        <dbReference type="Proteomes" id="UP001060164"/>
    </source>
</evidence>
<proteinExistence type="predicted"/>
<dbReference type="InterPro" id="IPR013783">
    <property type="entry name" value="Ig-like_fold"/>
</dbReference>
<gene>
    <name evidence="2" type="ORF">NQ502_12150</name>
</gene>
<evidence type="ECO:0000256" key="1">
    <source>
        <dbReference type="SAM" id="MobiDB-lite"/>
    </source>
</evidence>
<protein>
    <submittedName>
        <fullName evidence="2">DUF4430 domain-containing protein</fullName>
    </submittedName>
</protein>
<keyword evidence="3" id="KW-1185">Reference proteome</keyword>
<feature type="compositionally biased region" description="Gly residues" evidence="1">
    <location>
        <begin position="697"/>
        <end position="706"/>
    </location>
</feature>
<feature type="region of interest" description="Disordered" evidence="1">
    <location>
        <begin position="697"/>
        <end position="716"/>
    </location>
</feature>
<dbReference type="RefSeq" id="WP_028529542.1">
    <property type="nucleotide sequence ID" value="NZ_CABLBR010000027.1"/>
</dbReference>
<evidence type="ECO:0000313" key="2">
    <source>
        <dbReference type="EMBL" id="UWP58141.1"/>
    </source>
</evidence>
<feature type="compositionally biased region" description="Low complexity" evidence="1">
    <location>
        <begin position="109"/>
        <end position="130"/>
    </location>
</feature>
<feature type="region of interest" description="Disordered" evidence="1">
    <location>
        <begin position="81"/>
        <end position="151"/>
    </location>
</feature>